<name>A0A6A6L411_HEVBR</name>
<dbReference type="AlphaFoldDB" id="A0A6A6L411"/>
<keyword evidence="3" id="KW-1185">Reference proteome</keyword>
<reference evidence="2 3" key="1">
    <citation type="journal article" date="2020" name="Mol. Plant">
        <title>The Chromosome-Based Rubber Tree Genome Provides New Insights into Spurge Genome Evolution and Rubber Biosynthesis.</title>
        <authorList>
            <person name="Liu J."/>
            <person name="Shi C."/>
            <person name="Shi C.C."/>
            <person name="Li W."/>
            <person name="Zhang Q.J."/>
            <person name="Zhang Y."/>
            <person name="Li K."/>
            <person name="Lu H.F."/>
            <person name="Shi C."/>
            <person name="Zhu S.T."/>
            <person name="Xiao Z.Y."/>
            <person name="Nan H."/>
            <person name="Yue Y."/>
            <person name="Zhu X.G."/>
            <person name="Wu Y."/>
            <person name="Hong X.N."/>
            <person name="Fan G.Y."/>
            <person name="Tong Y."/>
            <person name="Zhang D."/>
            <person name="Mao C.L."/>
            <person name="Liu Y.L."/>
            <person name="Hao S.J."/>
            <person name="Liu W.Q."/>
            <person name="Lv M.Q."/>
            <person name="Zhang H.B."/>
            <person name="Liu Y."/>
            <person name="Hu-Tang G.R."/>
            <person name="Wang J.P."/>
            <person name="Wang J.H."/>
            <person name="Sun Y.H."/>
            <person name="Ni S.B."/>
            <person name="Chen W.B."/>
            <person name="Zhang X.C."/>
            <person name="Jiao Y.N."/>
            <person name="Eichler E.E."/>
            <person name="Li G.H."/>
            <person name="Liu X."/>
            <person name="Gao L.Z."/>
        </authorList>
    </citation>
    <scope>NUCLEOTIDE SEQUENCE [LARGE SCALE GENOMIC DNA]</scope>
    <source>
        <strain evidence="3">cv. GT1</strain>
        <tissue evidence="2">Leaf</tissue>
    </source>
</reference>
<dbReference type="Proteomes" id="UP000467840">
    <property type="component" value="Chromosome 7"/>
</dbReference>
<evidence type="ECO:0000259" key="1">
    <source>
        <dbReference type="Pfam" id="PF22922"/>
    </source>
</evidence>
<accession>A0A6A6L411</accession>
<comment type="caution">
    <text evidence="2">The sequence shown here is derived from an EMBL/GenBank/DDBJ whole genome shotgun (WGS) entry which is preliminary data.</text>
</comment>
<evidence type="ECO:0000313" key="2">
    <source>
        <dbReference type="EMBL" id="KAF2294399.1"/>
    </source>
</evidence>
<dbReference type="InterPro" id="IPR045012">
    <property type="entry name" value="NLP"/>
</dbReference>
<dbReference type="PANTHER" id="PTHR32002">
    <property type="entry name" value="PROTEIN NLP8"/>
    <property type="match status" value="1"/>
</dbReference>
<organism evidence="2 3">
    <name type="scientific">Hevea brasiliensis</name>
    <name type="common">Para rubber tree</name>
    <name type="synonym">Siphonia brasiliensis</name>
    <dbReference type="NCBI Taxonomy" id="3981"/>
    <lineage>
        <taxon>Eukaryota</taxon>
        <taxon>Viridiplantae</taxon>
        <taxon>Streptophyta</taxon>
        <taxon>Embryophyta</taxon>
        <taxon>Tracheophyta</taxon>
        <taxon>Spermatophyta</taxon>
        <taxon>Magnoliopsida</taxon>
        <taxon>eudicotyledons</taxon>
        <taxon>Gunneridae</taxon>
        <taxon>Pentapetalae</taxon>
        <taxon>rosids</taxon>
        <taxon>fabids</taxon>
        <taxon>Malpighiales</taxon>
        <taxon>Euphorbiaceae</taxon>
        <taxon>Crotonoideae</taxon>
        <taxon>Micrandreae</taxon>
        <taxon>Hevea</taxon>
    </lineage>
</organism>
<dbReference type="PANTHER" id="PTHR32002:SF54">
    <property type="entry name" value="RWP-RK DOMAIN-CONTAINING PROTEIN"/>
    <property type="match status" value="1"/>
</dbReference>
<dbReference type="GO" id="GO:0003700">
    <property type="term" value="F:DNA-binding transcription factor activity"/>
    <property type="evidence" value="ECO:0007669"/>
    <property type="project" value="InterPro"/>
</dbReference>
<dbReference type="Pfam" id="PF22922">
    <property type="entry name" value="GAF_NLP"/>
    <property type="match status" value="1"/>
</dbReference>
<feature type="domain" description="NLP1-9 GAF" evidence="1">
    <location>
        <begin position="104"/>
        <end position="177"/>
    </location>
</feature>
<evidence type="ECO:0000313" key="3">
    <source>
        <dbReference type="Proteomes" id="UP000467840"/>
    </source>
</evidence>
<sequence>MLAVQYLKEYVEDSDVLIQIWMPTKIGGQNVLSTIDQPYSLNPNCRSLASYRNVSKTFHLTVEENSKESAGLPGRVFLGKLPEWTPDAVDLKSSQDFFPLGVKACNEFYQISVPEISEILQFVCKTHGLPLAVTWALCDWQGEAEHWQFSEKYDYCISTVDSACYVADSDLLGFMKHALAIPFSRSGDSWQSIHNKQAMVCY</sequence>
<gene>
    <name evidence="2" type="ORF">GH714_010292</name>
</gene>
<dbReference type="EMBL" id="JAAGAX010000013">
    <property type="protein sequence ID" value="KAF2294399.1"/>
    <property type="molecule type" value="Genomic_DNA"/>
</dbReference>
<proteinExistence type="predicted"/>
<protein>
    <recommendedName>
        <fullName evidence="1">NLP1-9 GAF domain-containing protein</fullName>
    </recommendedName>
</protein>
<dbReference type="InterPro" id="IPR055081">
    <property type="entry name" value="NLP1-9_GAF"/>
</dbReference>